<keyword evidence="4" id="KW-0808">Transferase</keyword>
<feature type="transmembrane region" description="Helical" evidence="10">
    <location>
        <begin position="54"/>
        <end position="70"/>
    </location>
</feature>
<evidence type="ECO:0000256" key="7">
    <source>
        <dbReference type="ARBA" id="ARBA00022840"/>
    </source>
</evidence>
<keyword evidence="14" id="KW-1185">Reference proteome</keyword>
<evidence type="ECO:0000256" key="10">
    <source>
        <dbReference type="SAM" id="Phobius"/>
    </source>
</evidence>
<feature type="domain" description="Signal transduction histidine kinase subgroup 3 dimerisation and phosphoacceptor" evidence="12">
    <location>
        <begin position="190"/>
        <end position="255"/>
    </location>
</feature>
<reference evidence="14" key="1">
    <citation type="journal article" date="2019" name="Int. J. Syst. Evol. Microbiol.">
        <title>The Global Catalogue of Microorganisms (GCM) 10K type strain sequencing project: providing services to taxonomists for standard genome sequencing and annotation.</title>
        <authorList>
            <consortium name="The Broad Institute Genomics Platform"/>
            <consortium name="The Broad Institute Genome Sequencing Center for Infectious Disease"/>
            <person name="Wu L."/>
            <person name="Ma J."/>
        </authorList>
    </citation>
    <scope>NUCLEOTIDE SEQUENCE [LARGE SCALE GENOMIC DNA]</scope>
    <source>
        <strain evidence="14">CCUG 53903</strain>
    </source>
</reference>
<evidence type="ECO:0000256" key="6">
    <source>
        <dbReference type="ARBA" id="ARBA00022777"/>
    </source>
</evidence>
<feature type="region of interest" description="Disordered" evidence="9">
    <location>
        <begin position="341"/>
        <end position="394"/>
    </location>
</feature>
<keyword evidence="10" id="KW-0472">Membrane</keyword>
<keyword evidence="7" id="KW-0067">ATP-binding</keyword>
<name>A0ABW1CRF5_9ACTN</name>
<evidence type="ECO:0000256" key="2">
    <source>
        <dbReference type="ARBA" id="ARBA00012438"/>
    </source>
</evidence>
<keyword evidence="5" id="KW-0547">Nucleotide-binding</keyword>
<feature type="transmembrane region" description="Helical" evidence="10">
    <location>
        <begin position="20"/>
        <end position="42"/>
    </location>
</feature>
<gene>
    <name evidence="13" type="ORF">ACFPZ3_29160</name>
</gene>
<protein>
    <recommendedName>
        <fullName evidence="2">histidine kinase</fullName>
        <ecNumber evidence="2">2.7.13.3</ecNumber>
    </recommendedName>
</protein>
<dbReference type="EMBL" id="JBHSPA010000031">
    <property type="protein sequence ID" value="MFC5827952.1"/>
    <property type="molecule type" value="Genomic_DNA"/>
</dbReference>
<evidence type="ECO:0000256" key="1">
    <source>
        <dbReference type="ARBA" id="ARBA00000085"/>
    </source>
</evidence>
<sequence>MRLLRPGDVVHAPQLDTPWLRWVIDVLLAGVSSGSVMISVSVSAEPSERPTSSIAAYILGVTLGALLLVRRRWPGLVLIGSLIAVAIYNLTDFPSIAPVWPLIIPLWTMAAAGRLMFAAIVGLLAFASSSVWLAIQNVDLTLSLIDGIFRELLLVIGALILGDSMHSRSRWSGEVHQRLEGEANRRLIDERLRIAQELHDVTAHTLAVVGIQIGVAHDLVARDLEAGRAALRTARDINNEAIAELQAAVHVLRNGQSKSSPELAPLPGVSDIGTLIDRARMSPLEIDLIENGDPAQVRPAAGLAIYRIVQESLTNVLRHANATLVQVELEYRGDGVAVTVRNNGTGATPRGPSKQKGGHGVAGMQERATSLGGRLTAGPGPGGQYTVDGWIPAP</sequence>
<comment type="caution">
    <text evidence="13">The sequence shown here is derived from an EMBL/GenBank/DDBJ whole genome shotgun (WGS) entry which is preliminary data.</text>
</comment>
<evidence type="ECO:0000259" key="12">
    <source>
        <dbReference type="Pfam" id="PF07730"/>
    </source>
</evidence>
<dbReference type="Pfam" id="PF02518">
    <property type="entry name" value="HATPase_c"/>
    <property type="match status" value="1"/>
</dbReference>
<evidence type="ECO:0000256" key="8">
    <source>
        <dbReference type="ARBA" id="ARBA00023012"/>
    </source>
</evidence>
<organism evidence="13 14">
    <name type="scientific">Nonomuraea insulae</name>
    <dbReference type="NCBI Taxonomy" id="1616787"/>
    <lineage>
        <taxon>Bacteria</taxon>
        <taxon>Bacillati</taxon>
        <taxon>Actinomycetota</taxon>
        <taxon>Actinomycetes</taxon>
        <taxon>Streptosporangiales</taxon>
        <taxon>Streptosporangiaceae</taxon>
        <taxon>Nonomuraea</taxon>
    </lineage>
</organism>
<keyword evidence="6 13" id="KW-0418">Kinase</keyword>
<dbReference type="InterPro" id="IPR036890">
    <property type="entry name" value="HATPase_C_sf"/>
</dbReference>
<keyword evidence="8" id="KW-0902">Two-component regulatory system</keyword>
<evidence type="ECO:0000256" key="9">
    <source>
        <dbReference type="SAM" id="MobiDB-lite"/>
    </source>
</evidence>
<keyword evidence="10" id="KW-1133">Transmembrane helix</keyword>
<dbReference type="InterPro" id="IPR050482">
    <property type="entry name" value="Sensor_HK_TwoCompSys"/>
</dbReference>
<evidence type="ECO:0000256" key="5">
    <source>
        <dbReference type="ARBA" id="ARBA00022741"/>
    </source>
</evidence>
<dbReference type="Pfam" id="PF07730">
    <property type="entry name" value="HisKA_3"/>
    <property type="match status" value="1"/>
</dbReference>
<feature type="domain" description="Histidine kinase/HSP90-like ATPase" evidence="11">
    <location>
        <begin position="304"/>
        <end position="392"/>
    </location>
</feature>
<feature type="transmembrane region" description="Helical" evidence="10">
    <location>
        <begin position="76"/>
        <end position="103"/>
    </location>
</feature>
<dbReference type="Gene3D" id="1.20.5.1930">
    <property type="match status" value="1"/>
</dbReference>
<comment type="catalytic activity">
    <reaction evidence="1">
        <text>ATP + protein L-histidine = ADP + protein N-phospho-L-histidine.</text>
        <dbReference type="EC" id="2.7.13.3"/>
    </reaction>
</comment>
<accession>A0ABW1CRF5</accession>
<keyword evidence="10" id="KW-0812">Transmembrane</keyword>
<evidence type="ECO:0000256" key="3">
    <source>
        <dbReference type="ARBA" id="ARBA00022553"/>
    </source>
</evidence>
<evidence type="ECO:0000313" key="14">
    <source>
        <dbReference type="Proteomes" id="UP001596058"/>
    </source>
</evidence>
<feature type="transmembrane region" description="Helical" evidence="10">
    <location>
        <begin position="115"/>
        <end position="135"/>
    </location>
</feature>
<proteinExistence type="predicted"/>
<dbReference type="PANTHER" id="PTHR24421:SF10">
    <property type="entry name" value="NITRATE_NITRITE SENSOR PROTEIN NARQ"/>
    <property type="match status" value="1"/>
</dbReference>
<evidence type="ECO:0000259" key="11">
    <source>
        <dbReference type="Pfam" id="PF02518"/>
    </source>
</evidence>
<dbReference type="RefSeq" id="WP_379517452.1">
    <property type="nucleotide sequence ID" value="NZ_JBHSPA010000031.1"/>
</dbReference>
<dbReference type="CDD" id="cd16917">
    <property type="entry name" value="HATPase_UhpB-NarQ-NarX-like"/>
    <property type="match status" value="1"/>
</dbReference>
<keyword evidence="3" id="KW-0597">Phosphoprotein</keyword>
<evidence type="ECO:0000313" key="13">
    <source>
        <dbReference type="EMBL" id="MFC5827952.1"/>
    </source>
</evidence>
<feature type="transmembrane region" description="Helical" evidence="10">
    <location>
        <begin position="141"/>
        <end position="161"/>
    </location>
</feature>
<dbReference type="EC" id="2.7.13.3" evidence="2"/>
<dbReference type="PANTHER" id="PTHR24421">
    <property type="entry name" value="NITRATE/NITRITE SENSOR PROTEIN NARX-RELATED"/>
    <property type="match status" value="1"/>
</dbReference>
<dbReference type="Proteomes" id="UP001596058">
    <property type="component" value="Unassembled WGS sequence"/>
</dbReference>
<dbReference type="SUPFAM" id="SSF55874">
    <property type="entry name" value="ATPase domain of HSP90 chaperone/DNA topoisomerase II/histidine kinase"/>
    <property type="match status" value="1"/>
</dbReference>
<evidence type="ECO:0000256" key="4">
    <source>
        <dbReference type="ARBA" id="ARBA00022679"/>
    </source>
</evidence>
<dbReference type="Gene3D" id="3.30.565.10">
    <property type="entry name" value="Histidine kinase-like ATPase, C-terminal domain"/>
    <property type="match status" value="1"/>
</dbReference>
<dbReference type="GO" id="GO:0016301">
    <property type="term" value="F:kinase activity"/>
    <property type="evidence" value="ECO:0007669"/>
    <property type="project" value="UniProtKB-KW"/>
</dbReference>
<dbReference type="InterPro" id="IPR003594">
    <property type="entry name" value="HATPase_dom"/>
</dbReference>
<dbReference type="InterPro" id="IPR011712">
    <property type="entry name" value="Sig_transdc_His_kin_sub3_dim/P"/>
</dbReference>